<proteinExistence type="predicted"/>
<organism evidence="1 2">
    <name type="scientific">candidate division WS6 bacterium OLB20</name>
    <dbReference type="NCBI Taxonomy" id="1617426"/>
    <lineage>
        <taxon>Bacteria</taxon>
        <taxon>Candidatus Dojkabacteria</taxon>
    </lineage>
</organism>
<keyword evidence="1" id="KW-0689">Ribosomal protein</keyword>
<gene>
    <name evidence="1" type="primary">rpsU</name>
    <name evidence="1" type="ORF">TR69_WS6001000660</name>
</gene>
<evidence type="ECO:0000313" key="1">
    <source>
        <dbReference type="EMBL" id="KXK26653.1"/>
    </source>
</evidence>
<accession>A0A136LYD2</accession>
<protein>
    <submittedName>
        <fullName evidence="1">30S ribosomal protein S21</fullName>
    </submittedName>
</protein>
<dbReference type="GO" id="GO:0005840">
    <property type="term" value="C:ribosome"/>
    <property type="evidence" value="ECO:0007669"/>
    <property type="project" value="UniProtKB-KW"/>
</dbReference>
<dbReference type="AlphaFoldDB" id="A0A136LYD2"/>
<evidence type="ECO:0000313" key="2">
    <source>
        <dbReference type="Proteomes" id="UP000070457"/>
    </source>
</evidence>
<dbReference type="EMBL" id="JYNZ01000003">
    <property type="protein sequence ID" value="KXK26653.1"/>
    <property type="molecule type" value="Genomic_DNA"/>
</dbReference>
<dbReference type="STRING" id="1617426.TR69_WS6001000660"/>
<keyword evidence="1" id="KW-0687">Ribonucleoprotein</keyword>
<name>A0A136LYD2_9BACT</name>
<comment type="caution">
    <text evidence="1">The sequence shown here is derived from an EMBL/GenBank/DDBJ whole genome shotgun (WGS) entry which is preliminary data.</text>
</comment>
<dbReference type="Proteomes" id="UP000070457">
    <property type="component" value="Unassembled WGS sequence"/>
</dbReference>
<reference evidence="1 2" key="1">
    <citation type="submission" date="2015-02" db="EMBL/GenBank/DDBJ databases">
        <title>Improved understanding of the partial-nitritation anammox process through 23 genomes representing the majority of the microbial community.</title>
        <authorList>
            <person name="Speth D.R."/>
            <person name="In T Zandt M."/>
            <person name="Guerrero Cruz S."/>
            <person name="Jetten M.S."/>
            <person name="Dutilh B.E."/>
        </authorList>
    </citation>
    <scope>NUCLEOTIDE SEQUENCE [LARGE SCALE GENOMIC DNA]</scope>
    <source>
        <strain evidence="1">OLB20</strain>
    </source>
</reference>
<sequence>MAVIVHDDMPIDQALKMLWREANRENIPAELLKNRYRTKPTEYRHEFRKYWSKIKRRRRSAARKVARKG</sequence>